<sequence length="55" mass="6467">MDAVYHVLYDELDAAVRRVCGENPKLQTQLDDWVEMVEQKRLRPYSELVTDLITT</sequence>
<name>A0A1M6S0Z8_PSETH</name>
<evidence type="ECO:0000313" key="2">
    <source>
        <dbReference type="Proteomes" id="UP000184363"/>
    </source>
</evidence>
<organism evidence="1 2">
    <name type="scientific">Pseudonocardia thermophila</name>
    <dbReference type="NCBI Taxonomy" id="1848"/>
    <lineage>
        <taxon>Bacteria</taxon>
        <taxon>Bacillati</taxon>
        <taxon>Actinomycetota</taxon>
        <taxon>Actinomycetes</taxon>
        <taxon>Pseudonocardiales</taxon>
        <taxon>Pseudonocardiaceae</taxon>
        <taxon>Pseudonocardia</taxon>
    </lineage>
</organism>
<dbReference type="Gene3D" id="3.40.50.10010">
    <property type="entry name" value="Type-2 restriction enzyme NgoMIV"/>
    <property type="match status" value="1"/>
</dbReference>
<dbReference type="GO" id="GO:0009307">
    <property type="term" value="P:DNA restriction-modification system"/>
    <property type="evidence" value="ECO:0007669"/>
    <property type="project" value="InterPro"/>
</dbReference>
<dbReference type="EMBL" id="FRAP01000005">
    <property type="protein sequence ID" value="SHK38350.1"/>
    <property type="molecule type" value="Genomic_DNA"/>
</dbReference>
<evidence type="ECO:0000313" key="1">
    <source>
        <dbReference type="EMBL" id="SHK38350.1"/>
    </source>
</evidence>
<proteinExistence type="predicted"/>
<reference evidence="1 2" key="1">
    <citation type="submission" date="2016-11" db="EMBL/GenBank/DDBJ databases">
        <authorList>
            <person name="Jaros S."/>
            <person name="Januszkiewicz K."/>
            <person name="Wedrychowicz H."/>
        </authorList>
    </citation>
    <scope>NUCLEOTIDE SEQUENCE [LARGE SCALE GENOMIC DNA]</scope>
    <source>
        <strain evidence="1 2">DSM 43832</strain>
    </source>
</reference>
<accession>A0A1M6S0Z8</accession>
<dbReference type="Proteomes" id="UP000184363">
    <property type="component" value="Unassembled WGS sequence"/>
</dbReference>
<protein>
    <submittedName>
        <fullName evidence="1">Uncharacterized protein</fullName>
    </submittedName>
</protein>
<dbReference type="InterPro" id="IPR037083">
    <property type="entry name" value="NgoMIV_sf"/>
</dbReference>
<dbReference type="AlphaFoldDB" id="A0A1M6S0Z8"/>
<gene>
    <name evidence="1" type="ORF">SAMN05443637_105261</name>
</gene>
<keyword evidence="2" id="KW-1185">Reference proteome</keyword>
<dbReference type="GO" id="GO:0009036">
    <property type="term" value="F:type II site-specific deoxyribonuclease activity"/>
    <property type="evidence" value="ECO:0007669"/>
    <property type="project" value="InterPro"/>
</dbReference>